<dbReference type="Proteomes" id="UP001180487">
    <property type="component" value="Unassembled WGS sequence"/>
</dbReference>
<comment type="caution">
    <text evidence="1">The sequence shown here is derived from an EMBL/GenBank/DDBJ whole genome shotgun (WGS) entry which is preliminary data.</text>
</comment>
<dbReference type="RefSeq" id="WP_310372411.1">
    <property type="nucleotide sequence ID" value="NZ_JAVDXT010000001.1"/>
</dbReference>
<dbReference type="EMBL" id="JAVDXT010000001">
    <property type="protein sequence ID" value="MDR7377034.1"/>
    <property type="molecule type" value="Genomic_DNA"/>
</dbReference>
<evidence type="ECO:0000313" key="2">
    <source>
        <dbReference type="Proteomes" id="UP001180487"/>
    </source>
</evidence>
<protein>
    <recommendedName>
        <fullName evidence="3">DUF2946 domain-containing protein</fullName>
    </recommendedName>
</protein>
<accession>A0ABU2C6S1</accession>
<name>A0ABU2C6S1_9BURK</name>
<sequence>MRRFFLILMIALLPLRGWVGDAMAMEMLVQHPIAMQNIAASADKSSASGLFDAEMQAECPGHAEPATPVSDTGPSHCGSCPLCQICHTVAAPAPWSIQPSGWLSHALPEVAHTRFASAPAAFALKPPIS</sequence>
<keyword evidence="2" id="KW-1185">Reference proteome</keyword>
<organism evidence="1 2">
    <name type="scientific">Rhodoferax ferrireducens</name>
    <dbReference type="NCBI Taxonomy" id="192843"/>
    <lineage>
        <taxon>Bacteria</taxon>
        <taxon>Pseudomonadati</taxon>
        <taxon>Pseudomonadota</taxon>
        <taxon>Betaproteobacteria</taxon>
        <taxon>Burkholderiales</taxon>
        <taxon>Comamonadaceae</taxon>
        <taxon>Rhodoferax</taxon>
    </lineage>
</organism>
<evidence type="ECO:0000313" key="1">
    <source>
        <dbReference type="EMBL" id="MDR7377034.1"/>
    </source>
</evidence>
<reference evidence="1 2" key="1">
    <citation type="submission" date="2023-07" db="EMBL/GenBank/DDBJ databases">
        <title>Sorghum-associated microbial communities from plants grown in Nebraska, USA.</title>
        <authorList>
            <person name="Schachtman D."/>
        </authorList>
    </citation>
    <scope>NUCLEOTIDE SEQUENCE [LARGE SCALE GENOMIC DNA]</scope>
    <source>
        <strain evidence="1 2">BE313</strain>
    </source>
</reference>
<evidence type="ECO:0008006" key="3">
    <source>
        <dbReference type="Google" id="ProtNLM"/>
    </source>
</evidence>
<proteinExistence type="predicted"/>
<gene>
    <name evidence="1" type="ORF">J2X19_001692</name>
</gene>